<accession>A0A9N9DUR6</accession>
<evidence type="ECO:0000313" key="2">
    <source>
        <dbReference type="Proteomes" id="UP000789572"/>
    </source>
</evidence>
<dbReference type="Proteomes" id="UP000789572">
    <property type="component" value="Unassembled WGS sequence"/>
</dbReference>
<protein>
    <submittedName>
        <fullName evidence="1">9386_t:CDS:1</fullName>
    </submittedName>
</protein>
<comment type="caution">
    <text evidence="1">The sequence shown here is derived from an EMBL/GenBank/DDBJ whole genome shotgun (WGS) entry which is preliminary data.</text>
</comment>
<keyword evidence="2" id="KW-1185">Reference proteome</keyword>
<gene>
    <name evidence="1" type="ORF">POCULU_LOCUS9818</name>
</gene>
<evidence type="ECO:0000313" key="1">
    <source>
        <dbReference type="EMBL" id="CAG8648494.1"/>
    </source>
</evidence>
<name>A0A9N9DUR6_9GLOM</name>
<organism evidence="1 2">
    <name type="scientific">Paraglomus occultum</name>
    <dbReference type="NCBI Taxonomy" id="144539"/>
    <lineage>
        <taxon>Eukaryota</taxon>
        <taxon>Fungi</taxon>
        <taxon>Fungi incertae sedis</taxon>
        <taxon>Mucoromycota</taxon>
        <taxon>Glomeromycotina</taxon>
        <taxon>Glomeromycetes</taxon>
        <taxon>Paraglomerales</taxon>
        <taxon>Paraglomeraceae</taxon>
        <taxon>Paraglomus</taxon>
    </lineage>
</organism>
<sequence>LLNTISNHPVYQSNPFKPQTPIYRNASCNRIANPTSYRELETSFGISQGSVQNFTKRFCIAVLENLQYAIKWPTDQLMQDVVEGFAPPKLEIVYQM</sequence>
<proteinExistence type="predicted"/>
<dbReference type="AlphaFoldDB" id="A0A9N9DUR6"/>
<reference evidence="1" key="1">
    <citation type="submission" date="2021-06" db="EMBL/GenBank/DDBJ databases">
        <authorList>
            <person name="Kallberg Y."/>
            <person name="Tangrot J."/>
            <person name="Rosling A."/>
        </authorList>
    </citation>
    <scope>NUCLEOTIDE SEQUENCE</scope>
    <source>
        <strain evidence="1">IA702</strain>
    </source>
</reference>
<dbReference type="OrthoDB" id="2445244at2759"/>
<dbReference type="EMBL" id="CAJVPJ010004099">
    <property type="protein sequence ID" value="CAG8648494.1"/>
    <property type="molecule type" value="Genomic_DNA"/>
</dbReference>
<feature type="non-terminal residue" evidence="1">
    <location>
        <position position="1"/>
    </location>
</feature>